<reference evidence="1 2" key="1">
    <citation type="submission" date="2021-06" db="EMBL/GenBank/DDBJ databases">
        <title>Caerostris extrusa draft genome.</title>
        <authorList>
            <person name="Kono N."/>
            <person name="Arakawa K."/>
        </authorList>
    </citation>
    <scope>NUCLEOTIDE SEQUENCE [LARGE SCALE GENOMIC DNA]</scope>
</reference>
<organism evidence="1 2">
    <name type="scientific">Caerostris extrusa</name>
    <name type="common">Bark spider</name>
    <name type="synonym">Caerostris bankana</name>
    <dbReference type="NCBI Taxonomy" id="172846"/>
    <lineage>
        <taxon>Eukaryota</taxon>
        <taxon>Metazoa</taxon>
        <taxon>Ecdysozoa</taxon>
        <taxon>Arthropoda</taxon>
        <taxon>Chelicerata</taxon>
        <taxon>Arachnida</taxon>
        <taxon>Araneae</taxon>
        <taxon>Araneomorphae</taxon>
        <taxon>Entelegynae</taxon>
        <taxon>Araneoidea</taxon>
        <taxon>Araneidae</taxon>
        <taxon>Caerostris</taxon>
    </lineage>
</organism>
<dbReference type="EMBL" id="BPLR01014898">
    <property type="protein sequence ID" value="GIY72127.1"/>
    <property type="molecule type" value="Genomic_DNA"/>
</dbReference>
<evidence type="ECO:0000313" key="2">
    <source>
        <dbReference type="Proteomes" id="UP001054945"/>
    </source>
</evidence>
<comment type="caution">
    <text evidence="1">The sequence shown here is derived from an EMBL/GenBank/DDBJ whole genome shotgun (WGS) entry which is preliminary data.</text>
</comment>
<name>A0AAV4VP41_CAEEX</name>
<proteinExistence type="predicted"/>
<dbReference type="AlphaFoldDB" id="A0AAV4VP41"/>
<accession>A0AAV4VP41</accession>
<dbReference type="Proteomes" id="UP001054945">
    <property type="component" value="Unassembled WGS sequence"/>
</dbReference>
<evidence type="ECO:0000313" key="1">
    <source>
        <dbReference type="EMBL" id="GIY72127.1"/>
    </source>
</evidence>
<keyword evidence="2" id="KW-1185">Reference proteome</keyword>
<gene>
    <name evidence="1" type="ORF">CEXT_207451</name>
</gene>
<sequence length="92" mass="10681">MCKTKLQRCVKIQAQLLSSNLINFHKILPCVKERGCLWFEVEDTKDFVIQMEFYKRSRAICTPIPQRKLFSCHTRSSVLLIRNSSLAPIAPL</sequence>
<protein>
    <submittedName>
        <fullName evidence="1">Uncharacterized protein</fullName>
    </submittedName>
</protein>